<dbReference type="SMART" id="SM00922">
    <property type="entry name" value="MR_MLE"/>
    <property type="match status" value="1"/>
</dbReference>
<dbReference type="Gene3D" id="3.30.390.10">
    <property type="entry name" value="Enolase-like, N-terminal domain"/>
    <property type="match status" value="1"/>
</dbReference>
<proteinExistence type="inferred from homology"/>
<protein>
    <recommendedName>
        <fullName evidence="7">Dipeptide epimerase</fullName>
        <ecNumber evidence="7">5.1.1.-</ecNumber>
    </recommendedName>
</protein>
<evidence type="ECO:0000256" key="3">
    <source>
        <dbReference type="ARBA" id="ARBA00022842"/>
    </source>
</evidence>
<dbReference type="SUPFAM" id="SSF54826">
    <property type="entry name" value="Enolase N-terminal domain-like"/>
    <property type="match status" value="1"/>
</dbReference>
<dbReference type="CDD" id="cd03319">
    <property type="entry name" value="L-Ala-DL-Glu_epimerase"/>
    <property type="match status" value="1"/>
</dbReference>
<feature type="domain" description="Mandelate racemase/muconate lactonizing enzyme C-terminal" evidence="8">
    <location>
        <begin position="140"/>
        <end position="236"/>
    </location>
</feature>
<feature type="binding site" evidence="6">
    <location>
        <position position="215"/>
    </location>
    <ligand>
        <name>Mg(2+)</name>
        <dbReference type="ChEBI" id="CHEBI:18420"/>
    </ligand>
</feature>
<name>A0A806K2E0_9BACT</name>
<dbReference type="InterPro" id="IPR029065">
    <property type="entry name" value="Enolase_C-like"/>
</dbReference>
<dbReference type="PROSITE" id="PS00909">
    <property type="entry name" value="MR_MLE_2"/>
    <property type="match status" value="1"/>
</dbReference>
<feature type="binding site" evidence="6">
    <location>
        <position position="240"/>
    </location>
    <ligand>
        <name>Mg(2+)</name>
        <dbReference type="ChEBI" id="CHEBI:18420"/>
    </ligand>
</feature>
<reference evidence="9" key="1">
    <citation type="submission" date="2012-03" db="EMBL/GenBank/DDBJ databases">
        <title>Functional metagenomics reveals considerable lignocellulase gene clusters in the gut microbiome of a wood-feeding higher termite.</title>
        <authorList>
            <person name="Liu N."/>
        </authorList>
    </citation>
    <scope>NUCLEOTIDE SEQUENCE</scope>
</reference>
<dbReference type="SFLD" id="SFLDF00009">
    <property type="entry name" value="o-succinylbenzoate_synthase"/>
    <property type="match status" value="1"/>
</dbReference>
<dbReference type="InterPro" id="IPR034603">
    <property type="entry name" value="Dipeptide_epimerase"/>
</dbReference>
<evidence type="ECO:0000256" key="6">
    <source>
        <dbReference type="PIRSR" id="PIRSR634603-3"/>
    </source>
</evidence>
<evidence type="ECO:0000256" key="2">
    <source>
        <dbReference type="ARBA" id="ARBA00022723"/>
    </source>
</evidence>
<dbReference type="PANTHER" id="PTHR48073:SF2">
    <property type="entry name" value="O-SUCCINYLBENZOATE SYNTHASE"/>
    <property type="match status" value="1"/>
</dbReference>
<dbReference type="Pfam" id="PF13378">
    <property type="entry name" value="MR_MLE_C"/>
    <property type="match status" value="1"/>
</dbReference>
<dbReference type="GO" id="GO:0009063">
    <property type="term" value="P:amino acid catabolic process"/>
    <property type="evidence" value="ECO:0007669"/>
    <property type="project" value="InterPro"/>
</dbReference>
<dbReference type="InterPro" id="IPR013341">
    <property type="entry name" value="Mandelate_racemase_N_dom"/>
</dbReference>
<comment type="cofactor">
    <cofactor evidence="6 7">
        <name>Mg(2+)</name>
        <dbReference type="ChEBI" id="CHEBI:18420"/>
    </cofactor>
    <text evidence="6 7">Binds 1 Mg(2+) ion per subunit.</text>
</comment>
<evidence type="ECO:0000256" key="5">
    <source>
        <dbReference type="PIRSR" id="PIRSR634603-1"/>
    </source>
</evidence>
<sequence>MKISNVKFETIKLVLHEPFVTAAAARIAQHNALVKVETDEGVFGIGEAVPTKHVTGETIDTLMDALGTLAKKITGMDPLDLEAIHRAMDATVADHPAAKAAFDIALFDIKGKVLEQPLYMVLGGDSDSIETDVTLSVQDPVALAEAAMRKVDEGFRILKIKVGVNPEMDIEGIAITRKAVGNGIILKADANQGYSVSDAIHVIEEIKKHGVVSIEQPVHRDDIDGMASIIERTGFFVIADESVFYPEDAQRVIDKNACRMVNIKLMKSGGIFKAERINAICEDAGVPCMVGSMVEARVANAAGAHFAAAKRNIKEVDLDGFILTKDVPSIKGGFETHGGVIALLDKPGLGVEVDF</sequence>
<keyword evidence="2 6" id="KW-0479">Metal-binding</keyword>
<dbReference type="GO" id="GO:0016855">
    <property type="term" value="F:racemase and epimerase activity, acting on amino acids and derivatives"/>
    <property type="evidence" value="ECO:0007669"/>
    <property type="project" value="UniProtKB-UniRule"/>
</dbReference>
<evidence type="ECO:0000313" key="9">
    <source>
        <dbReference type="EMBL" id="AGS54208.1"/>
    </source>
</evidence>
<evidence type="ECO:0000259" key="8">
    <source>
        <dbReference type="SMART" id="SM00922"/>
    </source>
</evidence>
<feature type="active site" description="Proton acceptor; specific for (S)-substrate epimerization" evidence="5">
    <location>
        <position position="264"/>
    </location>
</feature>
<dbReference type="SFLD" id="SFLDG00180">
    <property type="entry name" value="muconate_cycloisomerase"/>
    <property type="match status" value="1"/>
</dbReference>
<dbReference type="GO" id="GO:0046872">
    <property type="term" value="F:metal ion binding"/>
    <property type="evidence" value="ECO:0007669"/>
    <property type="project" value="UniProtKB-KW"/>
</dbReference>
<dbReference type="InterPro" id="IPR018110">
    <property type="entry name" value="Mandel_Rmase/mucon_lact_enz_CS"/>
</dbReference>
<dbReference type="SFLD" id="SFLDS00001">
    <property type="entry name" value="Enolase"/>
    <property type="match status" value="1"/>
</dbReference>
<dbReference type="EMBL" id="JQ844280">
    <property type="protein sequence ID" value="AGS54208.1"/>
    <property type="molecule type" value="Genomic_DNA"/>
</dbReference>
<dbReference type="AlphaFoldDB" id="A0A806K2E0"/>
<dbReference type="EC" id="5.1.1.-" evidence="7"/>
<feature type="binding site" evidence="6">
    <location>
        <position position="189"/>
    </location>
    <ligand>
        <name>Mg(2+)</name>
        <dbReference type="ChEBI" id="CHEBI:18420"/>
    </ligand>
</feature>
<comment type="similarity">
    <text evidence="1 7">Belongs to the mandelate racemase/muconate lactonizing enzyme family.</text>
</comment>
<dbReference type="PANTHER" id="PTHR48073">
    <property type="entry name" value="O-SUCCINYLBENZOATE SYNTHASE-RELATED"/>
    <property type="match status" value="1"/>
</dbReference>
<dbReference type="InterPro" id="IPR029017">
    <property type="entry name" value="Enolase-like_N"/>
</dbReference>
<evidence type="ECO:0000256" key="1">
    <source>
        <dbReference type="ARBA" id="ARBA00008031"/>
    </source>
</evidence>
<dbReference type="Pfam" id="PF02746">
    <property type="entry name" value="MR_MLE_N"/>
    <property type="match status" value="1"/>
</dbReference>
<evidence type="ECO:0000256" key="7">
    <source>
        <dbReference type="RuleBase" id="RU366006"/>
    </source>
</evidence>
<dbReference type="InterPro" id="IPR036849">
    <property type="entry name" value="Enolase-like_C_sf"/>
</dbReference>
<dbReference type="SUPFAM" id="SSF51604">
    <property type="entry name" value="Enolase C-terminal domain-like"/>
    <property type="match status" value="1"/>
</dbReference>
<keyword evidence="4 7" id="KW-0413">Isomerase</keyword>
<evidence type="ECO:0000256" key="4">
    <source>
        <dbReference type="ARBA" id="ARBA00023235"/>
    </source>
</evidence>
<dbReference type="Gene3D" id="3.20.20.120">
    <property type="entry name" value="Enolase-like C-terminal domain"/>
    <property type="match status" value="1"/>
</dbReference>
<organism evidence="9">
    <name type="scientific">uncultured bacterium contig00107</name>
    <dbReference type="NCBI Taxonomy" id="1181573"/>
    <lineage>
        <taxon>Bacteria</taxon>
        <taxon>environmental samples</taxon>
    </lineage>
</organism>
<dbReference type="InterPro" id="IPR013342">
    <property type="entry name" value="Mandelate_racemase_C"/>
</dbReference>
<feature type="active site" description="Proton acceptor; specific for (R)-substrate epimerization" evidence="5">
    <location>
        <position position="161"/>
    </location>
</feature>
<accession>A0A806K2E0</accession>
<dbReference type="FunFam" id="3.30.390.10:FF:000009">
    <property type="entry name" value="Hydrophobic dipeptide epimerase"/>
    <property type="match status" value="1"/>
</dbReference>
<keyword evidence="3 6" id="KW-0460">Magnesium</keyword>